<feature type="non-terminal residue" evidence="1">
    <location>
        <position position="146"/>
    </location>
</feature>
<accession>A0A9Q1EGF4</accession>
<dbReference type="AlphaFoldDB" id="A0A9Q1EGF4"/>
<evidence type="ECO:0000313" key="2">
    <source>
        <dbReference type="Proteomes" id="UP001152622"/>
    </source>
</evidence>
<dbReference type="EMBL" id="JAINUF010000018">
    <property type="protein sequence ID" value="KAJ8338337.1"/>
    <property type="molecule type" value="Genomic_DNA"/>
</dbReference>
<evidence type="ECO:0000313" key="1">
    <source>
        <dbReference type="EMBL" id="KAJ8338337.1"/>
    </source>
</evidence>
<comment type="caution">
    <text evidence="1">The sequence shown here is derived from an EMBL/GenBank/DDBJ whole genome shotgun (WGS) entry which is preliminary data.</text>
</comment>
<sequence>MINLAIADLLHVLSLPLRHLLLLHPHLAFRQEPVPGLLLPQVPQHVRQHRLPGVHQHPALHLPHAPLLRQELEAALRRANQRRRVAGGGTVLLALHPDEEQLVARQQLGLFQGPAHGQAEPAPGRAHDRLRRALGLRPSRWPSSSC</sequence>
<reference evidence="1" key="1">
    <citation type="journal article" date="2023" name="Science">
        <title>Genome structures resolve the early diversification of teleost fishes.</title>
        <authorList>
            <person name="Parey E."/>
            <person name="Louis A."/>
            <person name="Montfort J."/>
            <person name="Bouchez O."/>
            <person name="Roques C."/>
            <person name="Iampietro C."/>
            <person name="Lluch J."/>
            <person name="Castinel A."/>
            <person name="Donnadieu C."/>
            <person name="Desvignes T."/>
            <person name="Floi Bucao C."/>
            <person name="Jouanno E."/>
            <person name="Wen M."/>
            <person name="Mejri S."/>
            <person name="Dirks R."/>
            <person name="Jansen H."/>
            <person name="Henkel C."/>
            <person name="Chen W.J."/>
            <person name="Zahm M."/>
            <person name="Cabau C."/>
            <person name="Klopp C."/>
            <person name="Thompson A.W."/>
            <person name="Robinson-Rechavi M."/>
            <person name="Braasch I."/>
            <person name="Lecointre G."/>
            <person name="Bobe J."/>
            <person name="Postlethwait J.H."/>
            <person name="Berthelot C."/>
            <person name="Roest Crollius H."/>
            <person name="Guiguen Y."/>
        </authorList>
    </citation>
    <scope>NUCLEOTIDE SEQUENCE</scope>
    <source>
        <strain evidence="1">WJC10195</strain>
    </source>
</reference>
<organism evidence="1 2">
    <name type="scientific">Synaphobranchus kaupii</name>
    <name type="common">Kaup's arrowtooth eel</name>
    <dbReference type="NCBI Taxonomy" id="118154"/>
    <lineage>
        <taxon>Eukaryota</taxon>
        <taxon>Metazoa</taxon>
        <taxon>Chordata</taxon>
        <taxon>Craniata</taxon>
        <taxon>Vertebrata</taxon>
        <taxon>Euteleostomi</taxon>
        <taxon>Actinopterygii</taxon>
        <taxon>Neopterygii</taxon>
        <taxon>Teleostei</taxon>
        <taxon>Anguilliformes</taxon>
        <taxon>Synaphobranchidae</taxon>
        <taxon>Synaphobranchus</taxon>
    </lineage>
</organism>
<proteinExistence type="predicted"/>
<name>A0A9Q1EGF4_SYNKA</name>
<keyword evidence="2" id="KW-1185">Reference proteome</keyword>
<protein>
    <submittedName>
        <fullName evidence="1">Uncharacterized protein</fullName>
    </submittedName>
</protein>
<dbReference type="Proteomes" id="UP001152622">
    <property type="component" value="Chromosome 18"/>
</dbReference>
<gene>
    <name evidence="1" type="ORF">SKAU_G00373030</name>
</gene>